<name>A0AA48HNW0_9ALTE</name>
<dbReference type="KEGG" id="pmaw:MACH26_07850"/>
<evidence type="ECO:0000313" key="3">
    <source>
        <dbReference type="Proteomes" id="UP001333710"/>
    </source>
</evidence>
<accession>A0AA48HNW0</accession>
<sequence>MESELYRKAMSFFHDAKMTEKWLNHPCQLFDNATPLELYSTAEGRKKILNYLDTCNGESGSSLPK</sequence>
<dbReference type="InterPro" id="IPR024467">
    <property type="entry name" value="Xre/MbcA/ParS-like_toxin-bd"/>
</dbReference>
<organism evidence="2 3">
    <name type="scientific">Planctobacterium marinum</name>
    <dbReference type="NCBI Taxonomy" id="1631968"/>
    <lineage>
        <taxon>Bacteria</taxon>
        <taxon>Pseudomonadati</taxon>
        <taxon>Pseudomonadota</taxon>
        <taxon>Gammaproteobacteria</taxon>
        <taxon>Alteromonadales</taxon>
        <taxon>Alteromonadaceae</taxon>
        <taxon>Planctobacterium</taxon>
    </lineage>
</organism>
<evidence type="ECO:0000259" key="1">
    <source>
        <dbReference type="Pfam" id="PF09722"/>
    </source>
</evidence>
<dbReference type="EMBL" id="AP027272">
    <property type="protein sequence ID" value="BDX05264.1"/>
    <property type="molecule type" value="Genomic_DNA"/>
</dbReference>
<dbReference type="Proteomes" id="UP001333710">
    <property type="component" value="Chromosome"/>
</dbReference>
<proteinExistence type="predicted"/>
<evidence type="ECO:0000313" key="2">
    <source>
        <dbReference type="EMBL" id="BDX05264.1"/>
    </source>
</evidence>
<dbReference type="AlphaFoldDB" id="A0AA48HNW0"/>
<gene>
    <name evidence="2" type="ORF">MACH26_07850</name>
</gene>
<reference evidence="2" key="1">
    <citation type="submission" date="2023-01" db="EMBL/GenBank/DDBJ databases">
        <title>Complete genome sequence of Planctobacterium marinum strain Dej080120_11.</title>
        <authorList>
            <person name="Ueki S."/>
            <person name="Maruyama F."/>
        </authorList>
    </citation>
    <scope>NUCLEOTIDE SEQUENCE</scope>
    <source>
        <strain evidence="2">Dej080120_11</strain>
    </source>
</reference>
<feature type="domain" description="Antitoxin Xre/MbcA/ParS-like toxin-binding" evidence="1">
    <location>
        <begin position="12"/>
        <end position="55"/>
    </location>
</feature>
<keyword evidence="3" id="KW-1185">Reference proteome</keyword>
<dbReference type="Pfam" id="PF09722">
    <property type="entry name" value="Xre_MbcA_ParS_C"/>
    <property type="match status" value="1"/>
</dbReference>
<protein>
    <recommendedName>
        <fullName evidence="1">Antitoxin Xre/MbcA/ParS-like toxin-binding domain-containing protein</fullName>
    </recommendedName>
</protein>